<keyword evidence="2" id="KW-0813">Transport</keyword>
<dbReference type="Proteomes" id="UP000701853">
    <property type="component" value="Chromosome 11"/>
</dbReference>
<keyword evidence="5" id="KW-0812">Transmembrane</keyword>
<evidence type="ECO:0000256" key="2">
    <source>
        <dbReference type="ARBA" id="ARBA00022448"/>
    </source>
</evidence>
<dbReference type="SUPFAM" id="SSF48371">
    <property type="entry name" value="ARM repeat"/>
    <property type="match status" value="1"/>
</dbReference>
<dbReference type="InterPro" id="IPR000225">
    <property type="entry name" value="Armadillo"/>
</dbReference>
<comment type="similarity">
    <text evidence="1">Belongs to the importin alpha family.</text>
</comment>
<dbReference type="PANTHER" id="PTHR23316">
    <property type="entry name" value="IMPORTIN ALPHA"/>
    <property type="match status" value="1"/>
</dbReference>
<dbReference type="OrthoDB" id="954713at2759"/>
<accession>A0A8J5Y7N2</accession>
<feature type="transmembrane region" description="Helical" evidence="5">
    <location>
        <begin position="52"/>
        <end position="80"/>
    </location>
</feature>
<keyword evidence="5" id="KW-1133">Transmembrane helix</keyword>
<evidence type="ECO:0000313" key="7">
    <source>
        <dbReference type="Proteomes" id="UP000701853"/>
    </source>
</evidence>
<evidence type="ECO:0000313" key="6">
    <source>
        <dbReference type="EMBL" id="KAG8479278.1"/>
    </source>
</evidence>
<dbReference type="Pfam" id="PF00514">
    <property type="entry name" value="Arm"/>
    <property type="match status" value="1"/>
</dbReference>
<evidence type="ECO:0000256" key="3">
    <source>
        <dbReference type="ARBA" id="ARBA00022737"/>
    </source>
</evidence>
<reference evidence="6 7" key="1">
    <citation type="journal article" date="2021" name="bioRxiv">
        <title>The Gossypium anomalum genome as a resource for cotton improvement and evolutionary analysis of hybrid incompatibility.</title>
        <authorList>
            <person name="Grover C.E."/>
            <person name="Yuan D."/>
            <person name="Arick M.A."/>
            <person name="Miller E.R."/>
            <person name="Hu G."/>
            <person name="Peterson D.G."/>
            <person name="Wendel J.F."/>
            <person name="Udall J.A."/>
        </authorList>
    </citation>
    <scope>NUCLEOTIDE SEQUENCE [LARGE SCALE GENOMIC DNA]</scope>
    <source>
        <strain evidence="6">JFW-Udall</strain>
        <tissue evidence="6">Leaf</tissue>
    </source>
</reference>
<organism evidence="6 7">
    <name type="scientific">Gossypium anomalum</name>
    <dbReference type="NCBI Taxonomy" id="47600"/>
    <lineage>
        <taxon>Eukaryota</taxon>
        <taxon>Viridiplantae</taxon>
        <taxon>Streptophyta</taxon>
        <taxon>Embryophyta</taxon>
        <taxon>Tracheophyta</taxon>
        <taxon>Spermatophyta</taxon>
        <taxon>Magnoliopsida</taxon>
        <taxon>eudicotyledons</taxon>
        <taxon>Gunneridae</taxon>
        <taxon>Pentapetalae</taxon>
        <taxon>rosids</taxon>
        <taxon>malvids</taxon>
        <taxon>Malvales</taxon>
        <taxon>Malvaceae</taxon>
        <taxon>Malvoideae</taxon>
        <taxon>Gossypium</taxon>
    </lineage>
</organism>
<comment type="caution">
    <text evidence="6">The sequence shown here is derived from an EMBL/GenBank/DDBJ whole genome shotgun (WGS) entry which is preliminary data.</text>
</comment>
<dbReference type="InterPro" id="IPR011989">
    <property type="entry name" value="ARM-like"/>
</dbReference>
<protein>
    <submittedName>
        <fullName evidence="6">Uncharacterized protein</fullName>
    </submittedName>
</protein>
<dbReference type="EMBL" id="JAHUZN010000011">
    <property type="protein sequence ID" value="KAG8479278.1"/>
    <property type="molecule type" value="Genomic_DNA"/>
</dbReference>
<proteinExistence type="inferred from homology"/>
<sequence length="209" mass="23004">MVIENGAAPIFVKLLGSPSHNVVCALGNVAGDSPKCRELVLGHGDIGGSWTYIFFCCLFLALIFHPVTLSISNLMLMFTLTCTMKRCVMKEAAWDMKNATSGGTHDQIKFLISQGCIKPLCDLLSCPDPRKVTVCFERLENILEAGETDENMDTTGEVNLYAQMVEMQIEIYRLMTTIRCIQRLHIGDTTQTRCRGCEISVSSGAARGI</sequence>
<evidence type="ECO:0000256" key="1">
    <source>
        <dbReference type="ARBA" id="ARBA00010394"/>
    </source>
</evidence>
<gene>
    <name evidence="6" type="ORF">CXB51_029887</name>
</gene>
<keyword evidence="5" id="KW-0472">Membrane</keyword>
<keyword evidence="3" id="KW-0677">Repeat</keyword>
<name>A0A8J5Y7N2_9ROSI</name>
<evidence type="ECO:0000256" key="5">
    <source>
        <dbReference type="SAM" id="Phobius"/>
    </source>
</evidence>
<dbReference type="InterPro" id="IPR016024">
    <property type="entry name" value="ARM-type_fold"/>
</dbReference>
<dbReference type="Gene3D" id="1.25.10.10">
    <property type="entry name" value="Leucine-rich Repeat Variant"/>
    <property type="match status" value="2"/>
</dbReference>
<dbReference type="GO" id="GO:0015031">
    <property type="term" value="P:protein transport"/>
    <property type="evidence" value="ECO:0007669"/>
    <property type="project" value="UniProtKB-KW"/>
</dbReference>
<keyword evidence="4" id="KW-0653">Protein transport</keyword>
<dbReference type="AlphaFoldDB" id="A0A8J5Y7N2"/>
<keyword evidence="7" id="KW-1185">Reference proteome</keyword>
<evidence type="ECO:0000256" key="4">
    <source>
        <dbReference type="ARBA" id="ARBA00022927"/>
    </source>
</evidence>